<dbReference type="PROSITE" id="PS51192">
    <property type="entry name" value="HELICASE_ATP_BIND_1"/>
    <property type="match status" value="1"/>
</dbReference>
<dbReference type="PANTHER" id="PTHR45797:SF1">
    <property type="entry name" value="HELICASE ARIP4"/>
    <property type="match status" value="1"/>
</dbReference>
<evidence type="ECO:0000256" key="1">
    <source>
        <dbReference type="ARBA" id="ARBA00004123"/>
    </source>
</evidence>
<dbReference type="HOGENOM" id="CLU_613386_0_0_1"/>
<feature type="region of interest" description="Disordered" evidence="8">
    <location>
        <begin position="135"/>
        <end position="157"/>
    </location>
</feature>
<dbReference type="Gene3D" id="3.40.50.10810">
    <property type="entry name" value="Tandem AAA-ATPase domain"/>
    <property type="match status" value="1"/>
</dbReference>
<keyword evidence="4" id="KW-0347">Helicase</keyword>
<dbReference type="GeneID" id="17267285"/>
<evidence type="ECO:0000256" key="2">
    <source>
        <dbReference type="ARBA" id="ARBA00007025"/>
    </source>
</evidence>
<dbReference type="EnsemblProtists" id="EOD21778">
    <property type="protein sequence ID" value="EOD21778"/>
    <property type="gene ID" value="EMIHUDRAFT_207861"/>
</dbReference>
<organism evidence="10 11">
    <name type="scientific">Emiliania huxleyi (strain CCMP1516)</name>
    <dbReference type="NCBI Taxonomy" id="280463"/>
    <lineage>
        <taxon>Eukaryota</taxon>
        <taxon>Haptista</taxon>
        <taxon>Haptophyta</taxon>
        <taxon>Prymnesiophyceae</taxon>
        <taxon>Isochrysidales</taxon>
        <taxon>Noelaerhabdaceae</taxon>
        <taxon>Emiliania</taxon>
    </lineage>
</organism>
<dbReference type="STRING" id="2903.R1CG74"/>
<dbReference type="RefSeq" id="XP_005774207.1">
    <property type="nucleotide sequence ID" value="XM_005774150.1"/>
</dbReference>
<dbReference type="KEGG" id="ehx:EMIHUDRAFT_207861"/>
<feature type="region of interest" description="Disordered" evidence="8">
    <location>
        <begin position="15"/>
        <end position="49"/>
    </location>
</feature>
<dbReference type="InterPro" id="IPR027417">
    <property type="entry name" value="P-loop_NTPase"/>
</dbReference>
<dbReference type="InterPro" id="IPR014001">
    <property type="entry name" value="Helicase_ATP-bd"/>
</dbReference>
<evidence type="ECO:0000256" key="7">
    <source>
        <dbReference type="ARBA" id="ARBA00023242"/>
    </source>
</evidence>
<dbReference type="GO" id="GO:0004386">
    <property type="term" value="F:helicase activity"/>
    <property type="evidence" value="ECO:0007669"/>
    <property type="project" value="UniProtKB-KW"/>
</dbReference>
<keyword evidence="4" id="KW-0378">Hydrolase</keyword>
<dbReference type="GO" id="GO:0016887">
    <property type="term" value="F:ATP hydrolysis activity"/>
    <property type="evidence" value="ECO:0007669"/>
    <property type="project" value="InterPro"/>
</dbReference>
<dbReference type="SUPFAM" id="SSF52540">
    <property type="entry name" value="P-loop containing nucleoside triphosphate hydrolases"/>
    <property type="match status" value="1"/>
</dbReference>
<dbReference type="InterPro" id="IPR044574">
    <property type="entry name" value="ARIP4-like"/>
</dbReference>
<evidence type="ECO:0000313" key="11">
    <source>
        <dbReference type="Proteomes" id="UP000013827"/>
    </source>
</evidence>
<dbReference type="PANTHER" id="PTHR45797">
    <property type="entry name" value="RAD54-LIKE"/>
    <property type="match status" value="1"/>
</dbReference>
<evidence type="ECO:0000259" key="9">
    <source>
        <dbReference type="PROSITE" id="PS51192"/>
    </source>
</evidence>
<keyword evidence="6" id="KW-0238">DNA-binding</keyword>
<comment type="similarity">
    <text evidence="2">Belongs to the SNF2/RAD54 helicase family.</text>
</comment>
<dbReference type="PaxDb" id="2903-EOD21778"/>
<keyword evidence="11" id="KW-1185">Reference proteome</keyword>
<dbReference type="GO" id="GO:0003677">
    <property type="term" value="F:DNA binding"/>
    <property type="evidence" value="ECO:0007669"/>
    <property type="project" value="UniProtKB-KW"/>
</dbReference>
<accession>A0A0D3JE43</accession>
<keyword evidence="7" id="KW-0539">Nucleus</keyword>
<evidence type="ECO:0000256" key="5">
    <source>
        <dbReference type="ARBA" id="ARBA00022840"/>
    </source>
</evidence>
<evidence type="ECO:0000313" key="10">
    <source>
        <dbReference type="EnsemblProtists" id="EOD21778"/>
    </source>
</evidence>
<proteinExistence type="inferred from homology"/>
<comment type="subcellular location">
    <subcellularLocation>
        <location evidence="1">Nucleus</location>
    </subcellularLocation>
</comment>
<reference evidence="11" key="1">
    <citation type="journal article" date="2013" name="Nature">
        <title>Pan genome of the phytoplankton Emiliania underpins its global distribution.</title>
        <authorList>
            <person name="Read B.A."/>
            <person name="Kegel J."/>
            <person name="Klute M.J."/>
            <person name="Kuo A."/>
            <person name="Lefebvre S.C."/>
            <person name="Maumus F."/>
            <person name="Mayer C."/>
            <person name="Miller J."/>
            <person name="Monier A."/>
            <person name="Salamov A."/>
            <person name="Young J."/>
            <person name="Aguilar M."/>
            <person name="Claverie J.M."/>
            <person name="Frickenhaus S."/>
            <person name="Gonzalez K."/>
            <person name="Herman E.K."/>
            <person name="Lin Y.C."/>
            <person name="Napier J."/>
            <person name="Ogata H."/>
            <person name="Sarno A.F."/>
            <person name="Shmutz J."/>
            <person name="Schroeder D."/>
            <person name="de Vargas C."/>
            <person name="Verret F."/>
            <person name="von Dassow P."/>
            <person name="Valentin K."/>
            <person name="Van de Peer Y."/>
            <person name="Wheeler G."/>
            <person name="Dacks J.B."/>
            <person name="Delwiche C.F."/>
            <person name="Dyhrman S.T."/>
            <person name="Glockner G."/>
            <person name="John U."/>
            <person name="Richards T."/>
            <person name="Worden A.Z."/>
            <person name="Zhang X."/>
            <person name="Grigoriev I.V."/>
            <person name="Allen A.E."/>
            <person name="Bidle K."/>
            <person name="Borodovsky M."/>
            <person name="Bowler C."/>
            <person name="Brownlee C."/>
            <person name="Cock J.M."/>
            <person name="Elias M."/>
            <person name="Gladyshev V.N."/>
            <person name="Groth M."/>
            <person name="Guda C."/>
            <person name="Hadaegh A."/>
            <person name="Iglesias-Rodriguez M.D."/>
            <person name="Jenkins J."/>
            <person name="Jones B.M."/>
            <person name="Lawson T."/>
            <person name="Leese F."/>
            <person name="Lindquist E."/>
            <person name="Lobanov A."/>
            <person name="Lomsadze A."/>
            <person name="Malik S.B."/>
            <person name="Marsh M.E."/>
            <person name="Mackinder L."/>
            <person name="Mock T."/>
            <person name="Mueller-Roeber B."/>
            <person name="Pagarete A."/>
            <person name="Parker M."/>
            <person name="Probert I."/>
            <person name="Quesneville H."/>
            <person name="Raines C."/>
            <person name="Rensing S.A."/>
            <person name="Riano-Pachon D.M."/>
            <person name="Richier S."/>
            <person name="Rokitta S."/>
            <person name="Shiraiwa Y."/>
            <person name="Soanes D.M."/>
            <person name="van der Giezen M."/>
            <person name="Wahlund T.M."/>
            <person name="Williams B."/>
            <person name="Wilson W."/>
            <person name="Wolfe G."/>
            <person name="Wurch L.L."/>
        </authorList>
    </citation>
    <scope>NUCLEOTIDE SEQUENCE</scope>
</reference>
<keyword evidence="3" id="KW-0547">Nucleotide-binding</keyword>
<dbReference type="GO" id="GO:0005634">
    <property type="term" value="C:nucleus"/>
    <property type="evidence" value="ECO:0007669"/>
    <property type="project" value="UniProtKB-SubCell"/>
</dbReference>
<evidence type="ECO:0000256" key="4">
    <source>
        <dbReference type="ARBA" id="ARBA00022806"/>
    </source>
</evidence>
<dbReference type="AlphaFoldDB" id="A0A0D3JE43"/>
<sequence>MVMVHDTYRSVLSSAKNDGAERQARAAAQTAAAAGSASEAYGGTNGEAERERELAEYRRLLQDPGPDVLVIDEAHVIKNEKNQLRAVLAGVRTMRRVLLTGTPLQNNLREYFHMLGDLDTFKRLYESTITDGQFRYGEDDDESRSQRAKTRREAKKRRKDMSKRIWALTRKLDKLVQRRGVEVLQRDLPRSQQYVMVLRPTPTQRALYNAKVESMAGRQQLFEFMTDMLRIYNHPAALLDPKTLAPNAKLVAKHDPLRCPSHTKAAGERICDQLLLVSNVLLIPRCEPAVLAAVVVLRVAVANHQAEIRLYRQALACECDSCSHSGIASARLESALLPPSVFLASPPCWRESAQMARRMLVLLPVIAAAVATPEGSRSRSPATLPVIAAAVATPEGSRSRSPATKAAVESTQAVYDSAAKDKEATDTELVSALSDAIAADLSAANSN</sequence>
<protein>
    <recommendedName>
        <fullName evidence="9">Helicase ATP-binding domain-containing protein</fullName>
    </recommendedName>
</protein>
<evidence type="ECO:0000256" key="6">
    <source>
        <dbReference type="ARBA" id="ARBA00023125"/>
    </source>
</evidence>
<name>A0A0D3JE43_EMIH1</name>
<feature type="compositionally biased region" description="Basic residues" evidence="8">
    <location>
        <begin position="146"/>
        <end position="157"/>
    </location>
</feature>
<keyword evidence="5" id="KW-0067">ATP-binding</keyword>
<dbReference type="Pfam" id="PF00176">
    <property type="entry name" value="SNF2-rel_dom"/>
    <property type="match status" value="1"/>
</dbReference>
<evidence type="ECO:0000256" key="3">
    <source>
        <dbReference type="ARBA" id="ARBA00022741"/>
    </source>
</evidence>
<dbReference type="Proteomes" id="UP000013827">
    <property type="component" value="Unassembled WGS sequence"/>
</dbReference>
<feature type="compositionally biased region" description="Low complexity" evidence="8">
    <location>
        <begin position="25"/>
        <end position="40"/>
    </location>
</feature>
<dbReference type="Gene3D" id="3.40.50.300">
    <property type="entry name" value="P-loop containing nucleotide triphosphate hydrolases"/>
    <property type="match status" value="1"/>
</dbReference>
<reference evidence="10" key="2">
    <citation type="submission" date="2024-10" db="UniProtKB">
        <authorList>
            <consortium name="EnsemblProtists"/>
        </authorList>
    </citation>
    <scope>IDENTIFICATION</scope>
</reference>
<dbReference type="InterPro" id="IPR000330">
    <property type="entry name" value="SNF2_N"/>
</dbReference>
<dbReference type="GO" id="GO:0005524">
    <property type="term" value="F:ATP binding"/>
    <property type="evidence" value="ECO:0007669"/>
    <property type="project" value="UniProtKB-KW"/>
</dbReference>
<dbReference type="eggNOG" id="KOG1015">
    <property type="taxonomic scope" value="Eukaryota"/>
</dbReference>
<feature type="domain" description="Helicase ATP-binding" evidence="9">
    <location>
        <begin position="57"/>
        <end position="121"/>
    </location>
</feature>
<dbReference type="InterPro" id="IPR038718">
    <property type="entry name" value="SNF2-like_sf"/>
</dbReference>
<evidence type="ECO:0000256" key="8">
    <source>
        <dbReference type="SAM" id="MobiDB-lite"/>
    </source>
</evidence>